<name>D7FWR3_ECTSI</name>
<protein>
    <submittedName>
        <fullName evidence="1">Uncharacterized protein</fullName>
    </submittedName>
</protein>
<keyword evidence="2" id="KW-1185">Reference proteome</keyword>
<proteinExistence type="predicted"/>
<dbReference type="EMBL" id="FN648500">
    <property type="protein sequence ID" value="CBJ32151.1"/>
    <property type="molecule type" value="Genomic_DNA"/>
</dbReference>
<organism evidence="1 2">
    <name type="scientific">Ectocarpus siliculosus</name>
    <name type="common">Brown alga</name>
    <name type="synonym">Conferva siliculosa</name>
    <dbReference type="NCBI Taxonomy" id="2880"/>
    <lineage>
        <taxon>Eukaryota</taxon>
        <taxon>Sar</taxon>
        <taxon>Stramenopiles</taxon>
        <taxon>Ochrophyta</taxon>
        <taxon>PX clade</taxon>
        <taxon>Phaeophyceae</taxon>
        <taxon>Ectocarpales</taxon>
        <taxon>Ectocarpaceae</taxon>
        <taxon>Ectocarpus</taxon>
    </lineage>
</organism>
<dbReference type="AlphaFoldDB" id="D7FWR3"/>
<dbReference type="Gene3D" id="3.40.50.11350">
    <property type="match status" value="1"/>
</dbReference>
<accession>D7FWR3</accession>
<dbReference type="InParanoid" id="D7FWR3"/>
<evidence type="ECO:0000313" key="1">
    <source>
        <dbReference type="EMBL" id="CBJ32151.1"/>
    </source>
</evidence>
<dbReference type="EMBL" id="FN649736">
    <property type="protein sequence ID" value="CBJ32151.1"/>
    <property type="molecule type" value="Genomic_DNA"/>
</dbReference>
<evidence type="ECO:0000313" key="2">
    <source>
        <dbReference type="Proteomes" id="UP000002630"/>
    </source>
</evidence>
<sequence length="323" mass="35521">MPNAVGVKTPCDKSRMTPDFLGTADWDEIYANDTQVVVVQSHNHNPMDLLRVNKQPSVARALGKLNVGVDPDVFGTCALRFLLKPRPDFKERYCEERSAVLGGKTASISLHLRTGDNPSYHAEWYKTLPTDLENFTACATGLEEGLAMVAAMYAPTPGPDFDIFRTFKERGDLVWLLGTDSSEVIDLLKEGEHTVAQGGKVAFVEGDEFHRSHSGNKGGKGSNNAGPLIDLALLSEAPLLVGSYCSTFSQNTAEIGGLPVPLRLFLSTPFHHLLGRSHVDWDRFDDFRQGCRDIVSDPSAREHLRVALKTNLEPWIRCDDQGG</sequence>
<reference evidence="1 2" key="1">
    <citation type="journal article" date="2010" name="Nature">
        <title>The Ectocarpus genome and the independent evolution of multicellularity in brown algae.</title>
        <authorList>
            <person name="Cock J.M."/>
            <person name="Sterck L."/>
            <person name="Rouze P."/>
            <person name="Scornet D."/>
            <person name="Allen A.E."/>
            <person name="Amoutzias G."/>
            <person name="Anthouard V."/>
            <person name="Artiguenave F."/>
            <person name="Aury J.M."/>
            <person name="Badger J.H."/>
            <person name="Beszteri B."/>
            <person name="Billiau K."/>
            <person name="Bonnet E."/>
            <person name="Bothwell J.H."/>
            <person name="Bowler C."/>
            <person name="Boyen C."/>
            <person name="Brownlee C."/>
            <person name="Carrano C.J."/>
            <person name="Charrier B."/>
            <person name="Cho G.Y."/>
            <person name="Coelho S.M."/>
            <person name="Collen J."/>
            <person name="Corre E."/>
            <person name="Da Silva C."/>
            <person name="Delage L."/>
            <person name="Delaroque N."/>
            <person name="Dittami S.M."/>
            <person name="Doulbeau S."/>
            <person name="Elias M."/>
            <person name="Farnham G."/>
            <person name="Gachon C.M."/>
            <person name="Gschloessl B."/>
            <person name="Heesch S."/>
            <person name="Jabbari K."/>
            <person name="Jubin C."/>
            <person name="Kawai H."/>
            <person name="Kimura K."/>
            <person name="Kloareg B."/>
            <person name="Kupper F.C."/>
            <person name="Lang D."/>
            <person name="Le Bail A."/>
            <person name="Leblanc C."/>
            <person name="Lerouge P."/>
            <person name="Lohr M."/>
            <person name="Lopez P.J."/>
            <person name="Martens C."/>
            <person name="Maumus F."/>
            <person name="Michel G."/>
            <person name="Miranda-Saavedra D."/>
            <person name="Morales J."/>
            <person name="Moreau H."/>
            <person name="Motomura T."/>
            <person name="Nagasato C."/>
            <person name="Napoli C.A."/>
            <person name="Nelson D.R."/>
            <person name="Nyvall-Collen P."/>
            <person name="Peters A.F."/>
            <person name="Pommier C."/>
            <person name="Potin P."/>
            <person name="Poulain J."/>
            <person name="Quesneville H."/>
            <person name="Read B."/>
            <person name="Rensing S.A."/>
            <person name="Ritter A."/>
            <person name="Rousvoal S."/>
            <person name="Samanta M."/>
            <person name="Samson G."/>
            <person name="Schroeder D.C."/>
            <person name="Segurens B."/>
            <person name="Strittmatter M."/>
            <person name="Tonon T."/>
            <person name="Tregear J.W."/>
            <person name="Valentin K."/>
            <person name="von Dassow P."/>
            <person name="Yamagishi T."/>
            <person name="Van de Peer Y."/>
            <person name="Wincker P."/>
        </authorList>
    </citation>
    <scope>NUCLEOTIDE SEQUENCE [LARGE SCALE GENOMIC DNA]</scope>
    <source>
        <strain evidence="2">Ec32 / CCAP1310/4</strain>
    </source>
</reference>
<dbReference type="Proteomes" id="UP000002630">
    <property type="component" value="Linkage Group LG11"/>
</dbReference>
<gene>
    <name evidence="1" type="ORF">Esi_0311_0014</name>
</gene>
<dbReference type="OrthoDB" id="428346at2759"/>